<dbReference type="SUPFAM" id="SSF53649">
    <property type="entry name" value="Alkaline phosphatase-like"/>
    <property type="match status" value="1"/>
</dbReference>
<keyword evidence="5" id="KW-0808">Transferase</keyword>
<dbReference type="Gene3D" id="3.40.720.10">
    <property type="entry name" value="Alkaline Phosphatase, subunit A"/>
    <property type="match status" value="1"/>
</dbReference>
<name>A0A0X8HUY0_9SACH</name>
<evidence type="ECO:0000256" key="8">
    <source>
        <dbReference type="ARBA" id="ARBA00022989"/>
    </source>
</evidence>
<keyword evidence="7" id="KW-0256">Endoplasmic reticulum</keyword>
<evidence type="ECO:0000256" key="5">
    <source>
        <dbReference type="ARBA" id="ARBA00022679"/>
    </source>
</evidence>
<feature type="transmembrane region" description="Helical" evidence="11">
    <location>
        <begin position="485"/>
        <end position="507"/>
    </location>
</feature>
<evidence type="ECO:0000256" key="11">
    <source>
        <dbReference type="SAM" id="Phobius"/>
    </source>
</evidence>
<feature type="transmembrane region" description="Helical" evidence="11">
    <location>
        <begin position="513"/>
        <end position="536"/>
    </location>
</feature>
<dbReference type="PANTHER" id="PTHR23071">
    <property type="entry name" value="PHOSPHATIDYLINOSITOL GLYCAN"/>
    <property type="match status" value="1"/>
</dbReference>
<dbReference type="EMBL" id="CP014247">
    <property type="protein sequence ID" value="AMD22211.1"/>
    <property type="molecule type" value="Genomic_DNA"/>
</dbReference>
<dbReference type="RefSeq" id="XP_017989207.1">
    <property type="nucleotide sequence ID" value="XM_018133630.1"/>
</dbReference>
<dbReference type="AlphaFoldDB" id="A0A0X8HUY0"/>
<keyword evidence="8 11" id="KW-1133">Transmembrane helix</keyword>
<dbReference type="GO" id="GO:0006506">
    <property type="term" value="P:GPI anchor biosynthetic process"/>
    <property type="evidence" value="ECO:0007669"/>
    <property type="project" value="UniProtKB-UniPathway"/>
</dbReference>
<feature type="transmembrane region" description="Helical" evidence="11">
    <location>
        <begin position="584"/>
        <end position="603"/>
    </location>
</feature>
<feature type="transmembrane region" description="Helical" evidence="11">
    <location>
        <begin position="452"/>
        <end position="473"/>
    </location>
</feature>
<accession>A0A0X8HUY0</accession>
<dbReference type="GO" id="GO:0005789">
    <property type="term" value="C:endoplasmic reticulum membrane"/>
    <property type="evidence" value="ECO:0007669"/>
    <property type="project" value="UniProtKB-SubCell"/>
</dbReference>
<evidence type="ECO:0000256" key="6">
    <source>
        <dbReference type="ARBA" id="ARBA00022692"/>
    </source>
</evidence>
<dbReference type="OrthoDB" id="272139at2759"/>
<dbReference type="GeneID" id="28725554"/>
<feature type="transmembrane region" description="Helical" evidence="11">
    <location>
        <begin position="898"/>
        <end position="924"/>
    </location>
</feature>
<evidence type="ECO:0000313" key="12">
    <source>
        <dbReference type="EMBL" id="AMD22211.1"/>
    </source>
</evidence>
<comment type="subcellular location">
    <subcellularLocation>
        <location evidence="1">Endoplasmic reticulum membrane</location>
        <topology evidence="1">Multi-pass membrane protein</topology>
    </subcellularLocation>
</comment>
<dbReference type="InterPro" id="IPR017850">
    <property type="entry name" value="Alkaline_phosphatase_core_sf"/>
</dbReference>
<keyword evidence="10" id="KW-0325">Glycoprotein</keyword>
<dbReference type="GO" id="GO:0051377">
    <property type="term" value="F:mannose-ethanolamine phosphotransferase activity"/>
    <property type="evidence" value="ECO:0007669"/>
    <property type="project" value="InterPro"/>
</dbReference>
<evidence type="ECO:0000256" key="10">
    <source>
        <dbReference type="ARBA" id="ARBA00023180"/>
    </source>
</evidence>
<feature type="transmembrane region" description="Helical" evidence="11">
    <location>
        <begin position="759"/>
        <end position="783"/>
    </location>
</feature>
<keyword evidence="6 11" id="KW-0812">Transmembrane</keyword>
<evidence type="ECO:0000256" key="2">
    <source>
        <dbReference type="ARBA" id="ARBA00004687"/>
    </source>
</evidence>
<dbReference type="InterPro" id="IPR002591">
    <property type="entry name" value="Phosphodiest/P_Trfase"/>
</dbReference>
<gene>
    <name evidence="12" type="ORF">AW171_hschr74235</name>
</gene>
<keyword evidence="9 11" id="KW-0472">Membrane</keyword>
<feature type="transmembrane region" description="Helical" evidence="11">
    <location>
        <begin position="646"/>
        <end position="666"/>
    </location>
</feature>
<keyword evidence="4" id="KW-0337">GPI-anchor biosynthesis</keyword>
<sequence length="1015" mass="114748">MRDMVNTKLDEALLLKSVLIGNDGGRKIARLHNDRFRATHTIYILFLLSLAILQFIAIAFFARGFLLTRKVLDDAATFAGYENRHYGKFNKTVILVVDALRFDFVIPVDNSSAKYNPNYHNNLKALYDYSENSVLLKFMADPPTTTLQRLKGLTTGSLPTFIDAGSNFNGDTIVEDNLLMQMHQNNKTVFFVGDDTWEALFNPYLSEKSEPYESLNIWDFDTVDTGVISYFQQHLINNKNETKEWDVLIGHMLGIDHVGHKYGPSHYSMLEKQNQVDQFIRSIIGSIDDDTLLVVMGDHGMDHTGNHGGDSKDELESVLWLYTPKKDVWNRKDPKFYNLTDAGASYPQVNQIDLVPTLSLLLGLPIPFNNLGWPIDEIASTEKERQFFNYLTLQQLEKYRKTSQITTGTAKDKVLDRLYTNANVSMKGSSEYQEILLEACKDQWARFDYHSIGHGILLLVLSLILLITVTRLIPSIVVGKMVSELVSNIFMMTLISNVCYLGTFYVLGQPEFLSGWFWSSLLATASGIVVGCFVSIFDRYNLTWLAFRFIEEFSDYWSRIAAMLITLHAVLFTSNSFVIWEDKIVSFLLITFGVLCLYEFTFLPRRQYTTAILAAGLGDKQGTVSGATSGQANSEALPLGRFARIIGGYHSIVLILCTRLASMITICREEQGQFCTPNFNSDNNYSLTVISICLLLVFATPSCVKGYYNISSSYQTAAPLWIGMLMKSVLFMNFIYWALTAYENSPGNELLDFGIFKLTISRIVFGISLIAANVGWMMGPLCIKLNIHNNDDKSQQATILGYHNVYGAQYFLLVINFFMCIMLFSKPMAQISLFLMCNQLLSILEIIDLLKLKENLIGPVAIGLLSYQQFFSTGHQATIPSVQWDMGFILTERITFPFTHIGIIFNTFGPHIICGIAVALLTLLKQPPGVLRSNTLLARVVSNCGMLLVYHTVLCLSSFIWVTNFRRHLMVWKIFCPRFIFAALTLIVTQLVVTFITVAFAGGRLIRQINNIFWK</sequence>
<evidence type="ECO:0000256" key="1">
    <source>
        <dbReference type="ARBA" id="ARBA00004477"/>
    </source>
</evidence>
<proteinExistence type="inferred from homology"/>
<dbReference type="PANTHER" id="PTHR23071:SF1">
    <property type="entry name" value="GPI ETHANOLAMINE PHOSPHATE TRANSFERASE 3"/>
    <property type="match status" value="1"/>
</dbReference>
<comment type="pathway">
    <text evidence="2">Glycolipid biosynthesis; glycosylphosphatidylinositol-anchor biosynthesis.</text>
</comment>
<dbReference type="InterPro" id="IPR039524">
    <property type="entry name" value="PIGO/GPI13"/>
</dbReference>
<feature type="transmembrane region" description="Helical" evidence="11">
    <location>
        <begin position="936"/>
        <end position="960"/>
    </location>
</feature>
<evidence type="ECO:0000256" key="7">
    <source>
        <dbReference type="ARBA" id="ARBA00022824"/>
    </source>
</evidence>
<evidence type="ECO:0000256" key="4">
    <source>
        <dbReference type="ARBA" id="ARBA00022502"/>
    </source>
</evidence>
<comment type="similarity">
    <text evidence="3">Belongs to the PIGG/PIGN/PIGO family. PIGO subfamily.</text>
</comment>
<feature type="transmembrane region" description="Helical" evidence="11">
    <location>
        <begin position="686"/>
        <end position="708"/>
    </location>
</feature>
<feature type="transmembrane region" description="Helical" evidence="11">
    <location>
        <begin position="720"/>
        <end position="739"/>
    </location>
</feature>
<evidence type="ECO:0000313" key="13">
    <source>
        <dbReference type="Proteomes" id="UP000243052"/>
    </source>
</evidence>
<reference evidence="12 13" key="1">
    <citation type="submission" date="2016-01" db="EMBL/GenBank/DDBJ databases">
        <title>Genome sequence of the yeast Holleya sinecauda.</title>
        <authorList>
            <person name="Dietrich F.S."/>
        </authorList>
    </citation>
    <scope>NUCLEOTIDE SEQUENCE [LARGE SCALE GENOMIC DNA]</scope>
    <source>
        <strain evidence="12 13">ATCC 58844</strain>
    </source>
</reference>
<protein>
    <submittedName>
        <fullName evidence="12">HGL129Cp</fullName>
    </submittedName>
</protein>
<dbReference type="CDD" id="cd16023">
    <property type="entry name" value="GPI_EPT_3"/>
    <property type="match status" value="1"/>
</dbReference>
<feature type="transmembrane region" description="Helical" evidence="11">
    <location>
        <begin position="804"/>
        <end position="825"/>
    </location>
</feature>
<evidence type="ECO:0000256" key="9">
    <source>
        <dbReference type="ARBA" id="ARBA00023136"/>
    </source>
</evidence>
<dbReference type="Proteomes" id="UP000243052">
    <property type="component" value="Chromosome vii"/>
</dbReference>
<feature type="transmembrane region" description="Helical" evidence="11">
    <location>
        <begin position="556"/>
        <end position="578"/>
    </location>
</feature>
<dbReference type="STRING" id="45286.A0A0X8HUY0"/>
<keyword evidence="13" id="KW-1185">Reference proteome</keyword>
<dbReference type="InterPro" id="IPR037675">
    <property type="entry name" value="PIG-O_N"/>
</dbReference>
<feature type="transmembrane region" description="Helical" evidence="11">
    <location>
        <begin position="42"/>
        <end position="62"/>
    </location>
</feature>
<dbReference type="UniPathway" id="UPA00196"/>
<dbReference type="Pfam" id="PF01663">
    <property type="entry name" value="Phosphodiest"/>
    <property type="match status" value="1"/>
</dbReference>
<evidence type="ECO:0000256" key="3">
    <source>
        <dbReference type="ARBA" id="ARBA00008695"/>
    </source>
</evidence>
<organism evidence="12 13">
    <name type="scientific">Eremothecium sinecaudum</name>
    <dbReference type="NCBI Taxonomy" id="45286"/>
    <lineage>
        <taxon>Eukaryota</taxon>
        <taxon>Fungi</taxon>
        <taxon>Dikarya</taxon>
        <taxon>Ascomycota</taxon>
        <taxon>Saccharomycotina</taxon>
        <taxon>Saccharomycetes</taxon>
        <taxon>Saccharomycetales</taxon>
        <taxon>Saccharomycetaceae</taxon>
        <taxon>Eremothecium</taxon>
    </lineage>
</organism>
<feature type="transmembrane region" description="Helical" evidence="11">
    <location>
        <begin position="980"/>
        <end position="1006"/>
    </location>
</feature>